<feature type="domain" description="Glucose-methanol-choline oxidoreductase C-terminal" evidence="8">
    <location>
        <begin position="460"/>
        <end position="572"/>
    </location>
</feature>
<evidence type="ECO:0000256" key="1">
    <source>
        <dbReference type="ARBA" id="ARBA00001974"/>
    </source>
</evidence>
<keyword evidence="10" id="KW-1185">Reference proteome</keyword>
<evidence type="ECO:0000313" key="9">
    <source>
        <dbReference type="EMBL" id="SIQ83219.1"/>
    </source>
</evidence>
<dbReference type="Pfam" id="PF05199">
    <property type="entry name" value="GMC_oxred_C"/>
    <property type="match status" value="1"/>
</dbReference>
<organism evidence="9 10">
    <name type="scientific">Haladaptatus litoreus</name>
    <dbReference type="NCBI Taxonomy" id="553468"/>
    <lineage>
        <taxon>Archaea</taxon>
        <taxon>Methanobacteriati</taxon>
        <taxon>Methanobacteriota</taxon>
        <taxon>Stenosarchaea group</taxon>
        <taxon>Halobacteria</taxon>
        <taxon>Halobacteriales</taxon>
        <taxon>Haladaptataceae</taxon>
        <taxon>Haladaptatus</taxon>
    </lineage>
</organism>
<comment type="similarity">
    <text evidence="2">Belongs to the GMC oxidoreductase family.</text>
</comment>
<keyword evidence="5" id="KW-0560">Oxidoreductase</keyword>
<comment type="cofactor">
    <cofactor evidence="1">
        <name>FAD</name>
        <dbReference type="ChEBI" id="CHEBI:57692"/>
    </cofactor>
</comment>
<proteinExistence type="inferred from homology"/>
<evidence type="ECO:0000256" key="6">
    <source>
        <dbReference type="SAM" id="MobiDB-lite"/>
    </source>
</evidence>
<dbReference type="SUPFAM" id="SSF51905">
    <property type="entry name" value="FAD/NAD(P)-binding domain"/>
    <property type="match status" value="1"/>
</dbReference>
<dbReference type="RefSeq" id="WP_076427724.1">
    <property type="nucleotide sequence ID" value="NZ_FTNO01000001.1"/>
</dbReference>
<evidence type="ECO:0000256" key="4">
    <source>
        <dbReference type="ARBA" id="ARBA00022827"/>
    </source>
</evidence>
<dbReference type="Pfam" id="PF00732">
    <property type="entry name" value="GMC_oxred_N"/>
    <property type="match status" value="1"/>
</dbReference>
<dbReference type="InterPro" id="IPR051473">
    <property type="entry name" value="P2Ox-like"/>
</dbReference>
<dbReference type="OrthoDB" id="346033at2157"/>
<feature type="domain" description="Glucose-methanol-choline oxidoreductase N-terminal" evidence="7">
    <location>
        <begin position="245"/>
        <end position="350"/>
    </location>
</feature>
<evidence type="ECO:0000313" key="10">
    <source>
        <dbReference type="Proteomes" id="UP000186914"/>
    </source>
</evidence>
<dbReference type="InterPro" id="IPR007867">
    <property type="entry name" value="GMC_OxRtase_C"/>
</dbReference>
<protein>
    <submittedName>
        <fullName evidence="9">Choline dehydrogenase</fullName>
    </submittedName>
</protein>
<gene>
    <name evidence="9" type="ORF">SAMN05421858_0545</name>
</gene>
<dbReference type="Gene3D" id="3.50.50.60">
    <property type="entry name" value="FAD/NAD(P)-binding domain"/>
    <property type="match status" value="1"/>
</dbReference>
<dbReference type="InterPro" id="IPR000172">
    <property type="entry name" value="GMC_OxRdtase_N"/>
</dbReference>
<accession>A0A1N6VZC8</accession>
<dbReference type="GO" id="GO:0016614">
    <property type="term" value="F:oxidoreductase activity, acting on CH-OH group of donors"/>
    <property type="evidence" value="ECO:0007669"/>
    <property type="project" value="InterPro"/>
</dbReference>
<evidence type="ECO:0000259" key="7">
    <source>
        <dbReference type="Pfam" id="PF00732"/>
    </source>
</evidence>
<keyword evidence="3" id="KW-0285">Flavoprotein</keyword>
<sequence>MQDPDVVIVGAGADGPATAWKLANDHGLDVLLLEGGPWHGNKKWPKPHADAGGTVSTDPDDLDGKLLDEQFTHREADANDPTWGYLRVGPADHSRAPWFRNLHQNAFIWQVGAVGGTSLHYFANHPRAYPHAIDEQPHWPIDYEELVPYYQLNEELTSTQQAPMTGKEEVFIEGATNAGYPLIESKNVTETGWRPQANAVEVPGRETSTGEPLDSDYSGSFSYDDGFRGDTLVGDHFQGSSTPVDAPVRDKARKSSNVGYVPRALDTNTDPEKGNVALRPNAYVTDIETVEGAGSLEATGVTFRDSWSGQTQTVSADTVVLAAGCIETPRLWLNSGLPDDGWVGKGLTTHWFDWVVGVYDDETVADINPESQHMDPYIGQNSAVRFDKPGVGGMEDIGMSPGLVSYADYLFSQAGYSFDTPVDPDEPWDTRGYVVGKELKRRMSDYRQTKALLILTDDLPRQNNGVSLDTTFSDEHGAVPNVKWEPHPDDDAKRDELSRIAARIHKQAGAEHVHRCDWPPLLLHMQSSMRMGKVLDSNAEAKNVNRLFVADHSALANGLGGPNPTNSGQALALRTADKIADIYF</sequence>
<dbReference type="PANTHER" id="PTHR42784:SF1">
    <property type="entry name" value="PYRANOSE 2-OXIDASE"/>
    <property type="match status" value="1"/>
</dbReference>
<dbReference type="AlphaFoldDB" id="A0A1N6VZC8"/>
<feature type="region of interest" description="Disordered" evidence="6">
    <location>
        <begin position="238"/>
        <end position="274"/>
    </location>
</feature>
<name>A0A1N6VZC8_9EURY</name>
<dbReference type="PANTHER" id="PTHR42784">
    <property type="entry name" value="PYRANOSE 2-OXIDASE"/>
    <property type="match status" value="1"/>
</dbReference>
<evidence type="ECO:0000259" key="8">
    <source>
        <dbReference type="Pfam" id="PF05199"/>
    </source>
</evidence>
<dbReference type="EMBL" id="FTNO01000001">
    <property type="protein sequence ID" value="SIQ83219.1"/>
    <property type="molecule type" value="Genomic_DNA"/>
</dbReference>
<dbReference type="GO" id="GO:0050660">
    <property type="term" value="F:flavin adenine dinucleotide binding"/>
    <property type="evidence" value="ECO:0007669"/>
    <property type="project" value="InterPro"/>
</dbReference>
<evidence type="ECO:0000256" key="3">
    <source>
        <dbReference type="ARBA" id="ARBA00022630"/>
    </source>
</evidence>
<keyword evidence="4" id="KW-0274">FAD</keyword>
<reference evidence="10" key="1">
    <citation type="submission" date="2017-01" db="EMBL/GenBank/DDBJ databases">
        <authorList>
            <person name="Varghese N."/>
            <person name="Submissions S."/>
        </authorList>
    </citation>
    <scope>NUCLEOTIDE SEQUENCE [LARGE SCALE GENOMIC DNA]</scope>
    <source>
        <strain evidence="10">CGMCC 1.7737</strain>
    </source>
</reference>
<evidence type="ECO:0000256" key="5">
    <source>
        <dbReference type="ARBA" id="ARBA00023002"/>
    </source>
</evidence>
<evidence type="ECO:0000256" key="2">
    <source>
        <dbReference type="ARBA" id="ARBA00010790"/>
    </source>
</evidence>
<dbReference type="Proteomes" id="UP000186914">
    <property type="component" value="Unassembled WGS sequence"/>
</dbReference>
<dbReference type="InterPro" id="IPR036188">
    <property type="entry name" value="FAD/NAD-bd_sf"/>
</dbReference>